<dbReference type="RefSeq" id="WP_116776692.1">
    <property type="nucleotide sequence ID" value="NZ_QDKG01000006.1"/>
</dbReference>
<gene>
    <name evidence="1" type="ORF">DC487_14515</name>
</gene>
<dbReference type="OrthoDB" id="711499at2"/>
<name>A0A2T8HFV7_9SPHI</name>
<organism evidence="1 2">
    <name type="scientific">Sphingobacterium corticibacter</name>
    <dbReference type="NCBI Taxonomy" id="2171749"/>
    <lineage>
        <taxon>Bacteria</taxon>
        <taxon>Pseudomonadati</taxon>
        <taxon>Bacteroidota</taxon>
        <taxon>Sphingobacteriia</taxon>
        <taxon>Sphingobacteriales</taxon>
        <taxon>Sphingobacteriaceae</taxon>
        <taxon>Sphingobacterium</taxon>
    </lineage>
</organism>
<comment type="caution">
    <text evidence="1">The sequence shown here is derived from an EMBL/GenBank/DDBJ whole genome shotgun (WGS) entry which is preliminary data.</text>
</comment>
<dbReference type="Proteomes" id="UP000245627">
    <property type="component" value="Unassembled WGS sequence"/>
</dbReference>
<reference evidence="1 2" key="1">
    <citation type="submission" date="2018-04" db="EMBL/GenBank/DDBJ databases">
        <title>Sphingobacterium cortibacter sp. nov.</title>
        <authorList>
            <person name="Li Y."/>
        </authorList>
    </citation>
    <scope>NUCLEOTIDE SEQUENCE [LARGE SCALE GENOMIC DNA]</scope>
    <source>
        <strain evidence="1 2">2c-3</strain>
    </source>
</reference>
<dbReference type="AlphaFoldDB" id="A0A2T8HFV7"/>
<evidence type="ECO:0000313" key="1">
    <source>
        <dbReference type="EMBL" id="PVH24294.1"/>
    </source>
</evidence>
<dbReference type="EMBL" id="QDKG01000006">
    <property type="protein sequence ID" value="PVH24294.1"/>
    <property type="molecule type" value="Genomic_DNA"/>
</dbReference>
<protein>
    <submittedName>
        <fullName evidence="1">Uncharacterized protein</fullName>
    </submittedName>
</protein>
<evidence type="ECO:0000313" key="2">
    <source>
        <dbReference type="Proteomes" id="UP000245627"/>
    </source>
</evidence>
<proteinExistence type="predicted"/>
<sequence>MNTTPPRFIIHPQDIALILGVSIRQAYRYFRLVRAAHRKSDHHLLTADEFAAYYDISVEEVRKHLE</sequence>
<keyword evidence="2" id="KW-1185">Reference proteome</keyword>
<accession>A0A2T8HFV7</accession>